<evidence type="ECO:0000313" key="2">
    <source>
        <dbReference type="Proteomes" id="UP001153954"/>
    </source>
</evidence>
<accession>A0AAU9TXW4</accession>
<evidence type="ECO:0000313" key="1">
    <source>
        <dbReference type="EMBL" id="CAH2090621.1"/>
    </source>
</evidence>
<proteinExistence type="predicted"/>
<dbReference type="EMBL" id="CAKOGL010000009">
    <property type="protein sequence ID" value="CAH2090621.1"/>
    <property type="molecule type" value="Genomic_DNA"/>
</dbReference>
<comment type="caution">
    <text evidence="1">The sequence shown here is derived from an EMBL/GenBank/DDBJ whole genome shotgun (WGS) entry which is preliminary data.</text>
</comment>
<organism evidence="1 2">
    <name type="scientific">Euphydryas editha</name>
    <name type="common">Edith's checkerspot</name>
    <dbReference type="NCBI Taxonomy" id="104508"/>
    <lineage>
        <taxon>Eukaryota</taxon>
        <taxon>Metazoa</taxon>
        <taxon>Ecdysozoa</taxon>
        <taxon>Arthropoda</taxon>
        <taxon>Hexapoda</taxon>
        <taxon>Insecta</taxon>
        <taxon>Pterygota</taxon>
        <taxon>Neoptera</taxon>
        <taxon>Endopterygota</taxon>
        <taxon>Lepidoptera</taxon>
        <taxon>Glossata</taxon>
        <taxon>Ditrysia</taxon>
        <taxon>Papilionoidea</taxon>
        <taxon>Nymphalidae</taxon>
        <taxon>Nymphalinae</taxon>
        <taxon>Euphydryas</taxon>
    </lineage>
</organism>
<reference evidence="1" key="1">
    <citation type="submission" date="2022-03" db="EMBL/GenBank/DDBJ databases">
        <authorList>
            <person name="Tunstrom K."/>
        </authorList>
    </citation>
    <scope>NUCLEOTIDE SEQUENCE</scope>
</reference>
<protein>
    <submittedName>
        <fullName evidence="1">Uncharacterized protein</fullName>
    </submittedName>
</protein>
<dbReference type="AlphaFoldDB" id="A0AAU9TXW4"/>
<dbReference type="Proteomes" id="UP001153954">
    <property type="component" value="Unassembled WGS sequence"/>
</dbReference>
<sequence length="234" mass="26070">MATWSSLPVAIRQGRSFWDFSSGGGAAFHRWLSCYLGPQLPTVGQRRHRASDPATLRSQAPDAAVISRQNRTHRVPQLPRHIPRMAALGPAPEHGSCRLTARRYPEGGNQATAVAYHRKNFVGSYDRPSCRAVGNRILLPVPTRGKRGLHGLLPNPNEVNRGNVLKVKHELTKIEKTRARQKRVGNVMKETTEVARKECKGCKAQRKRVQTIYECKQCEGSPGFCAKCFCQAHS</sequence>
<name>A0AAU9TXW4_EUPED</name>
<keyword evidence="2" id="KW-1185">Reference proteome</keyword>
<gene>
    <name evidence="1" type="ORF">EEDITHA_LOCUS6558</name>
</gene>